<feature type="domain" description="SHOCT" evidence="2">
    <location>
        <begin position="111"/>
        <end position="136"/>
    </location>
</feature>
<dbReference type="Pfam" id="PF14373">
    <property type="entry name" value="Imm_superinfect"/>
    <property type="match status" value="1"/>
</dbReference>
<gene>
    <name evidence="3" type="ORF">E0F91_17400</name>
</gene>
<dbReference type="InterPro" id="IPR016410">
    <property type="entry name" value="Phage_imm"/>
</dbReference>
<dbReference type="Pfam" id="PF09851">
    <property type="entry name" value="SHOCT"/>
    <property type="match status" value="1"/>
</dbReference>
<keyword evidence="1" id="KW-0472">Membrane</keyword>
<feature type="transmembrane region" description="Helical" evidence="1">
    <location>
        <begin position="6"/>
        <end position="29"/>
    </location>
</feature>
<name>A0A4R5CG22_9FLAO</name>
<keyword evidence="1" id="KW-0812">Transmembrane</keyword>
<keyword evidence="4" id="KW-1185">Reference proteome</keyword>
<evidence type="ECO:0000313" key="4">
    <source>
        <dbReference type="Proteomes" id="UP000294644"/>
    </source>
</evidence>
<dbReference type="RefSeq" id="WP_132067621.1">
    <property type="nucleotide sequence ID" value="NZ_SMFN01000044.1"/>
</dbReference>
<proteinExistence type="predicted"/>
<evidence type="ECO:0000259" key="2">
    <source>
        <dbReference type="Pfam" id="PF09851"/>
    </source>
</evidence>
<dbReference type="InterPro" id="IPR018649">
    <property type="entry name" value="SHOCT"/>
</dbReference>
<dbReference type="EMBL" id="SMFN01000044">
    <property type="protein sequence ID" value="TDD99098.1"/>
    <property type="molecule type" value="Genomic_DNA"/>
</dbReference>
<accession>A0A4R5CG22</accession>
<dbReference type="AlphaFoldDB" id="A0A4R5CG22"/>
<sequence>MLEYIVGLSAIVIIISLISYFLPTIIAMLRGKSNTFAILLLNLFLGWTFIGWIVALIWSVTSDNKPQTIVVNNNSSIEPRNEFKALSSQGMKPEQIDITNLNSHQEKIHNLQKLKQLLDDGILTQEEFIQQKNQILA</sequence>
<protein>
    <submittedName>
        <fullName evidence="3">Superinfection immunity protein</fullName>
    </submittedName>
</protein>
<reference evidence="3 4" key="1">
    <citation type="submission" date="2019-03" db="EMBL/GenBank/DDBJ databases">
        <title>Flavobacterium LB-D12 sp. nov., isolated from arctic soil.</title>
        <authorList>
            <person name="Chaudhary D.K."/>
        </authorList>
    </citation>
    <scope>NUCLEOTIDE SEQUENCE [LARGE SCALE GENOMIC DNA]</scope>
    <source>
        <strain evidence="3 4">LB-D12</strain>
    </source>
</reference>
<evidence type="ECO:0000256" key="1">
    <source>
        <dbReference type="SAM" id="Phobius"/>
    </source>
</evidence>
<dbReference type="Proteomes" id="UP000294644">
    <property type="component" value="Unassembled WGS sequence"/>
</dbReference>
<dbReference type="OrthoDB" id="9814116at2"/>
<feature type="transmembrane region" description="Helical" evidence="1">
    <location>
        <begin position="36"/>
        <end position="58"/>
    </location>
</feature>
<organism evidence="3 4">
    <name type="scientific">Flavobacterium sandaracinum</name>
    <dbReference type="NCBI Taxonomy" id="2541733"/>
    <lineage>
        <taxon>Bacteria</taxon>
        <taxon>Pseudomonadati</taxon>
        <taxon>Bacteroidota</taxon>
        <taxon>Flavobacteriia</taxon>
        <taxon>Flavobacteriales</taxon>
        <taxon>Flavobacteriaceae</taxon>
        <taxon>Flavobacterium</taxon>
    </lineage>
</organism>
<comment type="caution">
    <text evidence="3">The sequence shown here is derived from an EMBL/GenBank/DDBJ whole genome shotgun (WGS) entry which is preliminary data.</text>
</comment>
<keyword evidence="1" id="KW-1133">Transmembrane helix</keyword>
<evidence type="ECO:0000313" key="3">
    <source>
        <dbReference type="EMBL" id="TDD99098.1"/>
    </source>
</evidence>